<dbReference type="SUPFAM" id="SSF82771">
    <property type="entry name" value="GIY-YIG endonuclease"/>
    <property type="match status" value="1"/>
</dbReference>
<dbReference type="CDD" id="cd10451">
    <property type="entry name" value="GIY-YIG_LuxR_like"/>
    <property type="match status" value="1"/>
</dbReference>
<evidence type="ECO:0000313" key="2">
    <source>
        <dbReference type="Proteomes" id="UP000777784"/>
    </source>
</evidence>
<dbReference type="Proteomes" id="UP000777784">
    <property type="component" value="Unassembled WGS sequence"/>
</dbReference>
<dbReference type="EMBL" id="JAHJDP010000087">
    <property type="protein sequence ID" value="MBU2692255.1"/>
    <property type="molecule type" value="Genomic_DNA"/>
</dbReference>
<protein>
    <submittedName>
        <fullName evidence="1">GIY-YIG nuclease family protein</fullName>
    </submittedName>
</protein>
<proteinExistence type="predicted"/>
<dbReference type="InterPro" id="IPR035901">
    <property type="entry name" value="GIY-YIG_endonuc_sf"/>
</dbReference>
<organism evidence="1 2">
    <name type="scientific">Eiseniibacteriota bacterium</name>
    <dbReference type="NCBI Taxonomy" id="2212470"/>
    <lineage>
        <taxon>Bacteria</taxon>
        <taxon>Candidatus Eiseniibacteriota</taxon>
    </lineage>
</organism>
<gene>
    <name evidence="1" type="ORF">KJ970_15135</name>
</gene>
<reference evidence="1" key="1">
    <citation type="submission" date="2021-05" db="EMBL/GenBank/DDBJ databases">
        <title>Energy efficiency and biological interactions define the core microbiome of deep oligotrophic groundwater.</title>
        <authorList>
            <person name="Mehrshad M."/>
            <person name="Lopez-Fernandez M."/>
            <person name="Bell E."/>
            <person name="Bernier-Latmani R."/>
            <person name="Bertilsson S."/>
            <person name="Dopson M."/>
        </authorList>
    </citation>
    <scope>NUCLEOTIDE SEQUENCE</scope>
    <source>
        <strain evidence="1">Modern_marine.mb.64</strain>
    </source>
</reference>
<dbReference type="Gene3D" id="3.40.1440.10">
    <property type="entry name" value="GIY-YIG endonuclease"/>
    <property type="match status" value="1"/>
</dbReference>
<dbReference type="AlphaFoldDB" id="A0A948RWD3"/>
<accession>A0A948RWD3</accession>
<evidence type="ECO:0000313" key="1">
    <source>
        <dbReference type="EMBL" id="MBU2692255.1"/>
    </source>
</evidence>
<name>A0A948RWD3_UNCEI</name>
<comment type="caution">
    <text evidence="1">The sequence shown here is derived from an EMBL/GenBank/DDBJ whole genome shotgun (WGS) entry which is preliminary data.</text>
</comment>
<sequence length="122" mass="14089">MSNIDRKARIREYKETPRPAGVYRVRNSMRGKSLIGSTIDIPSMLNRHRFQLENGLHPDKELLGDWNEIGADAFEFETLDQLEPSDKPAYDPTEDLAVLKSMWIEKLTASGETLYQQSKRYT</sequence>